<accession>A0A1R1SFM6</accession>
<dbReference type="Proteomes" id="UP000186168">
    <property type="component" value="Unassembled WGS sequence"/>
</dbReference>
<dbReference type="SMART" id="SM00421">
    <property type="entry name" value="HTH_LUXR"/>
    <property type="match status" value="1"/>
</dbReference>
<dbReference type="Gene3D" id="1.10.10.10">
    <property type="entry name" value="Winged helix-like DNA-binding domain superfamily/Winged helix DNA-binding domain"/>
    <property type="match status" value="1"/>
</dbReference>
<comment type="caution">
    <text evidence="4">The sequence shown here is derived from an EMBL/GenBank/DDBJ whole genome shotgun (WGS) entry which is preliminary data.</text>
</comment>
<dbReference type="InterPro" id="IPR051010">
    <property type="entry name" value="BCAA_transport"/>
</dbReference>
<dbReference type="InterPro" id="IPR028082">
    <property type="entry name" value="Peripla_BP_I"/>
</dbReference>
<dbReference type="Gene3D" id="3.40.50.2300">
    <property type="match status" value="2"/>
</dbReference>
<dbReference type="InterPro" id="IPR016032">
    <property type="entry name" value="Sig_transdc_resp-reg_C-effctor"/>
</dbReference>
<dbReference type="SUPFAM" id="SSF46894">
    <property type="entry name" value="C-terminal effector domain of the bipartite response regulators"/>
    <property type="match status" value="1"/>
</dbReference>
<dbReference type="PANTHER" id="PTHR30483">
    <property type="entry name" value="LEUCINE-SPECIFIC-BINDING PROTEIN"/>
    <property type="match status" value="1"/>
</dbReference>
<dbReference type="GO" id="GO:0006355">
    <property type="term" value="P:regulation of DNA-templated transcription"/>
    <property type="evidence" value="ECO:0007669"/>
    <property type="project" value="InterPro"/>
</dbReference>
<protein>
    <submittedName>
        <fullName evidence="4">LuxR family transcriptional regulator</fullName>
    </submittedName>
</protein>
<dbReference type="InterPro" id="IPR000792">
    <property type="entry name" value="Tscrpt_reg_LuxR_C"/>
</dbReference>
<name>A0A1R1SFM6_9ACTN</name>
<dbReference type="SUPFAM" id="SSF53822">
    <property type="entry name" value="Periplasmic binding protein-like I"/>
    <property type="match status" value="1"/>
</dbReference>
<evidence type="ECO:0000313" key="5">
    <source>
        <dbReference type="Proteomes" id="UP000186168"/>
    </source>
</evidence>
<keyword evidence="2" id="KW-0732">Signal</keyword>
<dbReference type="PRINTS" id="PR00038">
    <property type="entry name" value="HTHLUXR"/>
</dbReference>
<evidence type="ECO:0000313" key="4">
    <source>
        <dbReference type="EMBL" id="OMI37075.1"/>
    </source>
</evidence>
<dbReference type="GO" id="GO:0003677">
    <property type="term" value="F:DNA binding"/>
    <property type="evidence" value="ECO:0007669"/>
    <property type="project" value="InterPro"/>
</dbReference>
<feature type="domain" description="HTH luxR-type" evidence="3">
    <location>
        <begin position="60"/>
        <end position="125"/>
    </location>
</feature>
<dbReference type="AlphaFoldDB" id="A0A1R1SFM6"/>
<comment type="similarity">
    <text evidence="1">Belongs to the leucine-binding protein family.</text>
</comment>
<evidence type="ECO:0000259" key="3">
    <source>
        <dbReference type="PROSITE" id="PS50043"/>
    </source>
</evidence>
<sequence>MSDRRFFAERPYLEDLARRALARASDASLSFLDSHGGSLMRVTLEATSTLPRTVRLETGACQAPYGLTTRELQVATCMAGGLTTPEIAAALGCTRRTASTHAEHVLTKCGLRSRAAVATLITALQAHTLPVPAEALVLPPALAEVLSSTPRPPSPPPPQPHPITVGLIYPDGPTASGVDHLHMRQGALLALDELEQRGGPAGRRVRFALRQATPDALPAALEEMIVSGAHAVLLGNQPAQAAREALALAADAGTPIMHSMIAPSLTDAVFHNPRTLGHVFQATADESSYLRGFLRTLGLLKTSGSWRPRGRRLALLLRRSTITEVLSEDLRDAVSAAGWDLAVAESVDEQHTSWEQIAERLEEADPDAVFLSVMPEPVLRRFLEATTELRSRSLVHTAWAPTTPGFTERLGPLAEGLMWSTVVGVRESSVSDVFAQRYHAAYGVPPGLGAAAVHYDLVHVLAAAWAAVDRPWNHLGVQRYLRSTPHHGVAGTYSFSGRGQRGLAYPDDDATDPALAHPHLTYRIRHGRHRLLT</sequence>
<dbReference type="CDD" id="cd06170">
    <property type="entry name" value="LuxR_C_like"/>
    <property type="match status" value="1"/>
</dbReference>
<dbReference type="Pfam" id="PF00196">
    <property type="entry name" value="GerE"/>
    <property type="match status" value="1"/>
</dbReference>
<dbReference type="Pfam" id="PF13458">
    <property type="entry name" value="Peripla_BP_6"/>
    <property type="match status" value="1"/>
</dbReference>
<dbReference type="PANTHER" id="PTHR30483:SF6">
    <property type="entry name" value="PERIPLASMIC BINDING PROTEIN OF ABC TRANSPORTER FOR NATURAL AMINO ACIDS"/>
    <property type="match status" value="1"/>
</dbReference>
<dbReference type="STRING" id="67365.GCA_001704635_04206"/>
<dbReference type="InterPro" id="IPR036388">
    <property type="entry name" value="WH-like_DNA-bd_sf"/>
</dbReference>
<dbReference type="PROSITE" id="PS50043">
    <property type="entry name" value="HTH_LUXR_2"/>
    <property type="match status" value="1"/>
</dbReference>
<gene>
    <name evidence="4" type="ORF">SPAR_23224</name>
</gene>
<proteinExistence type="inferred from homology"/>
<evidence type="ECO:0000256" key="2">
    <source>
        <dbReference type="ARBA" id="ARBA00022729"/>
    </source>
</evidence>
<keyword evidence="5" id="KW-1185">Reference proteome</keyword>
<reference evidence="4 5" key="1">
    <citation type="submission" date="2013-05" db="EMBL/GenBank/DDBJ databases">
        <title>Genome sequence of Streptomyces sparsogenes DSM 40356.</title>
        <authorList>
            <person name="Coyne S."/>
            <person name="Seebeck F.P."/>
        </authorList>
    </citation>
    <scope>NUCLEOTIDE SEQUENCE [LARGE SCALE GENOMIC DNA]</scope>
    <source>
        <strain evidence="4 5">DSM 40356</strain>
    </source>
</reference>
<dbReference type="InterPro" id="IPR028081">
    <property type="entry name" value="Leu-bd"/>
</dbReference>
<dbReference type="EMBL" id="ASQP01000319">
    <property type="protein sequence ID" value="OMI37075.1"/>
    <property type="molecule type" value="Genomic_DNA"/>
</dbReference>
<evidence type="ECO:0000256" key="1">
    <source>
        <dbReference type="ARBA" id="ARBA00010062"/>
    </source>
</evidence>
<organism evidence="4 5">
    <name type="scientific">Streptomyces sparsogenes DSM 40356</name>
    <dbReference type="NCBI Taxonomy" id="1331668"/>
    <lineage>
        <taxon>Bacteria</taxon>
        <taxon>Bacillati</taxon>
        <taxon>Actinomycetota</taxon>
        <taxon>Actinomycetes</taxon>
        <taxon>Kitasatosporales</taxon>
        <taxon>Streptomycetaceae</taxon>
        <taxon>Streptomyces</taxon>
    </lineage>
</organism>